<dbReference type="InterPro" id="IPR031621">
    <property type="entry name" value="HisKA_7TM"/>
</dbReference>
<evidence type="ECO:0000256" key="4">
    <source>
        <dbReference type="ARBA" id="ARBA00022741"/>
    </source>
</evidence>
<evidence type="ECO:0000313" key="11">
    <source>
        <dbReference type="Proteomes" id="UP000509667"/>
    </source>
</evidence>
<gene>
    <name evidence="10" type="ORF">HZS55_19710</name>
</gene>
<dbReference type="Gene3D" id="3.30.565.10">
    <property type="entry name" value="Histidine kinase-like ATPase, C-terminal domain"/>
    <property type="match status" value="1"/>
</dbReference>
<dbReference type="SUPFAM" id="SSF55785">
    <property type="entry name" value="PYP-like sensor domain (PAS domain)"/>
    <property type="match status" value="1"/>
</dbReference>
<keyword evidence="8" id="KW-0812">Transmembrane</keyword>
<dbReference type="InterPro" id="IPR036890">
    <property type="entry name" value="HATPase_C_sf"/>
</dbReference>
<dbReference type="AlphaFoldDB" id="A0A7D5P6Y5"/>
<evidence type="ECO:0000313" key="10">
    <source>
        <dbReference type="EMBL" id="QLH79385.1"/>
    </source>
</evidence>
<feature type="domain" description="Histidine kinase" evidence="9">
    <location>
        <begin position="373"/>
        <end position="576"/>
    </location>
</feature>
<feature type="transmembrane region" description="Helical" evidence="8">
    <location>
        <begin position="177"/>
        <end position="198"/>
    </location>
</feature>
<dbReference type="GO" id="GO:0005524">
    <property type="term" value="F:ATP binding"/>
    <property type="evidence" value="ECO:0007669"/>
    <property type="project" value="UniProtKB-KW"/>
</dbReference>
<dbReference type="InterPro" id="IPR003661">
    <property type="entry name" value="HisK_dim/P_dom"/>
</dbReference>
<organism evidence="10 11">
    <name type="scientific">Halosimplex rubrum</name>
    <dbReference type="NCBI Taxonomy" id="869889"/>
    <lineage>
        <taxon>Archaea</taxon>
        <taxon>Methanobacteriati</taxon>
        <taxon>Methanobacteriota</taxon>
        <taxon>Stenosarchaea group</taxon>
        <taxon>Halobacteria</taxon>
        <taxon>Halobacteriales</taxon>
        <taxon>Haloarculaceae</taxon>
        <taxon>Halosimplex</taxon>
    </lineage>
</organism>
<dbReference type="KEGG" id="hrr:HZS55_19710"/>
<name>A0A7D5P6Y5_9EURY</name>
<sequence length="576" mass="61045">MASATAIVGVAYLLTGAGLLVLLREPLRRPDKPGSTGFALAVLGISLWPLSLGVNYFVAGFAPSMALWTVRLSAASVVSVGWFLVAAEVTGRLSLSRTVAATAVAYVLVELSLVVTNGTHGLVFGPATTLDGSIPVVAYGPWFWLQTALNYGLIAVGTGLLVAEWSRSSGLRRRQTAVLSVAVAPPVVANLATLFGPVPTVHDLTPFGLVGSGLLLSWALYRAEFLDIVPVARQVAMAEMQDAVVTLDDEDRVVDCNRAARAQFDIPPSYAGDPIGTYFPSLADAPATDGGETLADGDDSAADGGPSSPAVVTRTVDGDSHSYSVSVSPVVEAGRTVARVVVLRDITPIKRREQELTEREAELELLRQILSRVLRHNIRNKLTTIRGNADLLAEGATGDDAARVGRIVEASDELIALSEKAGTIEHLVDRPDETATYDLRVVAERVVARVRDRYPDASYVVSGSETCTVETASGVESAVECLVENAVEHNDASDPTVRVAVGCAPSGAEIRVSDDGPGISEHEREVIRRREETPLAHSSGIGLWIVSWVADRCEAELSFDVDETGSTVSLRFASEN</sequence>
<evidence type="ECO:0000256" key="1">
    <source>
        <dbReference type="ARBA" id="ARBA00000085"/>
    </source>
</evidence>
<evidence type="ECO:0000256" key="5">
    <source>
        <dbReference type="ARBA" id="ARBA00022777"/>
    </source>
</evidence>
<dbReference type="PANTHER" id="PTHR44936">
    <property type="entry name" value="SENSOR PROTEIN CREC"/>
    <property type="match status" value="1"/>
</dbReference>
<keyword evidence="8" id="KW-0472">Membrane</keyword>
<dbReference type="Pfam" id="PF08448">
    <property type="entry name" value="PAS_4"/>
    <property type="match status" value="1"/>
</dbReference>
<dbReference type="InterPro" id="IPR003594">
    <property type="entry name" value="HATPase_dom"/>
</dbReference>
<dbReference type="RefSeq" id="WP_179909252.1">
    <property type="nucleotide sequence ID" value="NZ_CP058910.1"/>
</dbReference>
<dbReference type="EC" id="2.7.13.3" evidence="2"/>
<dbReference type="CDD" id="cd16936">
    <property type="entry name" value="HATPase_RsbW-like"/>
    <property type="match status" value="1"/>
</dbReference>
<dbReference type="InterPro" id="IPR005467">
    <property type="entry name" value="His_kinase_dom"/>
</dbReference>
<feature type="region of interest" description="Disordered" evidence="7">
    <location>
        <begin position="287"/>
        <end position="309"/>
    </location>
</feature>
<evidence type="ECO:0000256" key="3">
    <source>
        <dbReference type="ARBA" id="ARBA00022679"/>
    </source>
</evidence>
<dbReference type="InterPro" id="IPR035965">
    <property type="entry name" value="PAS-like_dom_sf"/>
</dbReference>
<protein>
    <recommendedName>
        <fullName evidence="2">histidine kinase</fullName>
        <ecNumber evidence="2">2.7.13.3</ecNumber>
    </recommendedName>
</protein>
<keyword evidence="8" id="KW-1133">Transmembrane helix</keyword>
<dbReference type="CDD" id="cd00082">
    <property type="entry name" value="HisKA"/>
    <property type="match status" value="1"/>
</dbReference>
<feature type="transmembrane region" description="Helical" evidence="8">
    <location>
        <begin position="99"/>
        <end position="123"/>
    </location>
</feature>
<evidence type="ECO:0000256" key="8">
    <source>
        <dbReference type="SAM" id="Phobius"/>
    </source>
</evidence>
<dbReference type="SUPFAM" id="SSF55874">
    <property type="entry name" value="ATPase domain of HSP90 chaperone/DNA topoisomerase II/histidine kinase"/>
    <property type="match status" value="1"/>
</dbReference>
<dbReference type="InterPro" id="IPR050980">
    <property type="entry name" value="2C_sensor_his_kinase"/>
</dbReference>
<dbReference type="GeneID" id="56080139"/>
<dbReference type="EMBL" id="CP058910">
    <property type="protein sequence ID" value="QLH79385.1"/>
    <property type="molecule type" value="Genomic_DNA"/>
</dbReference>
<accession>A0A7D5P6Y5</accession>
<evidence type="ECO:0000256" key="7">
    <source>
        <dbReference type="SAM" id="MobiDB-lite"/>
    </source>
</evidence>
<dbReference type="SMART" id="SM00387">
    <property type="entry name" value="HATPase_c"/>
    <property type="match status" value="1"/>
</dbReference>
<dbReference type="Pfam" id="PF16927">
    <property type="entry name" value="HisKA_7TM"/>
    <property type="match status" value="1"/>
</dbReference>
<dbReference type="InterPro" id="IPR013656">
    <property type="entry name" value="PAS_4"/>
</dbReference>
<feature type="transmembrane region" description="Helical" evidence="8">
    <location>
        <begin position="6"/>
        <end position="23"/>
    </location>
</feature>
<keyword evidence="4" id="KW-0547">Nucleotide-binding</keyword>
<dbReference type="Proteomes" id="UP000509667">
    <property type="component" value="Chromosome"/>
</dbReference>
<dbReference type="GO" id="GO:0000155">
    <property type="term" value="F:phosphorelay sensor kinase activity"/>
    <property type="evidence" value="ECO:0007669"/>
    <property type="project" value="InterPro"/>
</dbReference>
<keyword evidence="6 10" id="KW-0067">ATP-binding</keyword>
<keyword evidence="11" id="KW-1185">Reference proteome</keyword>
<feature type="transmembrane region" description="Helical" evidence="8">
    <location>
        <begin position="143"/>
        <end position="165"/>
    </location>
</feature>
<evidence type="ECO:0000259" key="9">
    <source>
        <dbReference type="PROSITE" id="PS50109"/>
    </source>
</evidence>
<evidence type="ECO:0000256" key="6">
    <source>
        <dbReference type="ARBA" id="ARBA00022840"/>
    </source>
</evidence>
<dbReference type="Gene3D" id="3.30.450.20">
    <property type="entry name" value="PAS domain"/>
    <property type="match status" value="1"/>
</dbReference>
<dbReference type="OrthoDB" id="3369at2157"/>
<evidence type="ECO:0000256" key="2">
    <source>
        <dbReference type="ARBA" id="ARBA00012438"/>
    </source>
</evidence>
<dbReference type="GO" id="GO:0005886">
    <property type="term" value="C:plasma membrane"/>
    <property type="evidence" value="ECO:0007669"/>
    <property type="project" value="UniProtKB-SubCell"/>
</dbReference>
<dbReference type="Pfam" id="PF02518">
    <property type="entry name" value="HATPase_c"/>
    <property type="match status" value="1"/>
</dbReference>
<dbReference type="PANTHER" id="PTHR44936:SF10">
    <property type="entry name" value="SENSOR PROTEIN RSTB"/>
    <property type="match status" value="1"/>
</dbReference>
<dbReference type="PROSITE" id="PS50109">
    <property type="entry name" value="HIS_KIN"/>
    <property type="match status" value="1"/>
</dbReference>
<feature type="transmembrane region" description="Helical" evidence="8">
    <location>
        <begin position="35"/>
        <end position="59"/>
    </location>
</feature>
<keyword evidence="3" id="KW-0808">Transferase</keyword>
<keyword evidence="5" id="KW-0418">Kinase</keyword>
<comment type="catalytic activity">
    <reaction evidence="1">
        <text>ATP + protein L-histidine = ADP + protein N-phospho-L-histidine.</text>
        <dbReference type="EC" id="2.7.13.3"/>
    </reaction>
</comment>
<reference evidence="10 11" key="1">
    <citation type="submission" date="2020-07" db="EMBL/GenBank/DDBJ databases">
        <title>Halosimplex pelagicum sp. nov. and Halosimplex rubrum sp. nov., isolated from salted brown alga Laminaria, and emended description of the genus Halosimplex.</title>
        <authorList>
            <person name="Cui H."/>
        </authorList>
    </citation>
    <scope>NUCLEOTIDE SEQUENCE [LARGE SCALE GENOMIC DNA]</scope>
    <source>
        <strain evidence="10 11">R27</strain>
    </source>
</reference>
<feature type="transmembrane region" description="Helical" evidence="8">
    <location>
        <begin position="65"/>
        <end position="87"/>
    </location>
</feature>
<proteinExistence type="predicted"/>